<dbReference type="AlphaFoldDB" id="A0AAN8JVZ7"/>
<gene>
    <name evidence="7" type="ORF">SNE40_006446</name>
</gene>
<evidence type="ECO:0000256" key="4">
    <source>
        <dbReference type="ARBA" id="ARBA00023136"/>
    </source>
</evidence>
<protein>
    <recommendedName>
        <fullName evidence="6">G-protein coupled receptors family 1 profile domain-containing protein</fullName>
    </recommendedName>
</protein>
<proteinExistence type="predicted"/>
<evidence type="ECO:0000256" key="5">
    <source>
        <dbReference type="SAM" id="Phobius"/>
    </source>
</evidence>
<sequence length="423" mass="48508">MWNNTVNISTDVLNNDVIYEEVVSKEVVQKLTVVFVMIFTPLFAFFGSLGNILSLVVLVQNRMRNPTNFLLAALAISDLLFLIHSFIFSFIFIYKSRDPIGGENLRRTTYPYIGAFGSIVTGRITTWLTTLLSFERFIAVRFPMRVRFLCRKQNTCIAIAVVYIVTLVAFVPFPLKYRIQYQPNSSLVILNRTALGYNLKFCAIYGTLLNILFRFLPILLLILLNIAIILAIKKTWNMRRLISKNSNHCTTYEQNRITMMLLTVSMVFLVCILPGALNSLATKVKPGYSIFGKQRNLYLSISCVTYFLETVNSAVNFIIYMAFSKKFYTTYKETFCCRTGSRVHKSSSKEIIRYKCRWQGSQSSSSGTHEGRLSSLLSNRTLIKKEQQQPICLLHNTGDIEICKFSCQKGERKDVNEKTERFS</sequence>
<evidence type="ECO:0000256" key="2">
    <source>
        <dbReference type="ARBA" id="ARBA00022692"/>
    </source>
</evidence>
<evidence type="ECO:0000313" key="8">
    <source>
        <dbReference type="Proteomes" id="UP001347796"/>
    </source>
</evidence>
<accession>A0AAN8JVZ7</accession>
<dbReference type="Proteomes" id="UP001347796">
    <property type="component" value="Unassembled WGS sequence"/>
</dbReference>
<feature type="transmembrane region" description="Helical" evidence="5">
    <location>
        <begin position="155"/>
        <end position="175"/>
    </location>
</feature>
<dbReference type="InterPro" id="IPR017452">
    <property type="entry name" value="GPCR_Rhodpsn_7TM"/>
</dbReference>
<keyword evidence="4 5" id="KW-0472">Membrane</keyword>
<organism evidence="7 8">
    <name type="scientific">Patella caerulea</name>
    <name type="common">Rayed Mediterranean limpet</name>
    <dbReference type="NCBI Taxonomy" id="87958"/>
    <lineage>
        <taxon>Eukaryota</taxon>
        <taxon>Metazoa</taxon>
        <taxon>Spiralia</taxon>
        <taxon>Lophotrochozoa</taxon>
        <taxon>Mollusca</taxon>
        <taxon>Gastropoda</taxon>
        <taxon>Patellogastropoda</taxon>
        <taxon>Patelloidea</taxon>
        <taxon>Patellidae</taxon>
        <taxon>Patella</taxon>
    </lineage>
</organism>
<reference evidence="7 8" key="1">
    <citation type="submission" date="2024-01" db="EMBL/GenBank/DDBJ databases">
        <title>The genome of the rayed Mediterranean limpet Patella caerulea (Linnaeus, 1758).</title>
        <authorList>
            <person name="Anh-Thu Weber A."/>
            <person name="Halstead-Nussloch G."/>
        </authorList>
    </citation>
    <scope>NUCLEOTIDE SEQUENCE [LARGE SCALE GENOMIC DNA]</scope>
    <source>
        <strain evidence="7">AATW-2023a</strain>
        <tissue evidence="7">Whole specimen</tissue>
    </source>
</reference>
<dbReference type="InterPro" id="IPR000276">
    <property type="entry name" value="GPCR_Rhodpsn"/>
</dbReference>
<dbReference type="GO" id="GO:0008528">
    <property type="term" value="F:G protein-coupled peptide receptor activity"/>
    <property type="evidence" value="ECO:0007669"/>
    <property type="project" value="InterPro"/>
</dbReference>
<keyword evidence="8" id="KW-1185">Reference proteome</keyword>
<evidence type="ECO:0000256" key="3">
    <source>
        <dbReference type="ARBA" id="ARBA00022989"/>
    </source>
</evidence>
<evidence type="ECO:0000256" key="1">
    <source>
        <dbReference type="ARBA" id="ARBA00004370"/>
    </source>
</evidence>
<feature type="domain" description="G-protein coupled receptors family 1 profile" evidence="6">
    <location>
        <begin position="50"/>
        <end position="320"/>
    </location>
</feature>
<dbReference type="CDD" id="cd14978">
    <property type="entry name" value="7tmA_FMRFamide_R-like"/>
    <property type="match status" value="1"/>
</dbReference>
<feature type="transmembrane region" description="Helical" evidence="5">
    <location>
        <begin position="297"/>
        <end position="323"/>
    </location>
</feature>
<evidence type="ECO:0000313" key="7">
    <source>
        <dbReference type="EMBL" id="KAK6183865.1"/>
    </source>
</evidence>
<dbReference type="InterPro" id="IPR052954">
    <property type="entry name" value="GPCR-Ligand_Int"/>
</dbReference>
<feature type="transmembrane region" description="Helical" evidence="5">
    <location>
        <begin position="215"/>
        <end position="236"/>
    </location>
</feature>
<dbReference type="PANTHER" id="PTHR46641">
    <property type="entry name" value="FMRFAMIDE RECEPTOR-RELATED"/>
    <property type="match status" value="1"/>
</dbReference>
<dbReference type="Gene3D" id="1.20.1070.10">
    <property type="entry name" value="Rhodopsin 7-helix transmembrane proteins"/>
    <property type="match status" value="1"/>
</dbReference>
<dbReference type="GO" id="GO:0016020">
    <property type="term" value="C:membrane"/>
    <property type="evidence" value="ECO:0007669"/>
    <property type="project" value="UniProtKB-SubCell"/>
</dbReference>
<dbReference type="InterPro" id="IPR019427">
    <property type="entry name" value="7TM_GPCR_serpentine_rcpt_Srw"/>
</dbReference>
<feature type="transmembrane region" description="Helical" evidence="5">
    <location>
        <begin position="257"/>
        <end position="277"/>
    </location>
</feature>
<feature type="transmembrane region" description="Helical" evidence="5">
    <location>
        <begin position="113"/>
        <end position="134"/>
    </location>
</feature>
<name>A0AAN8JVZ7_PATCE</name>
<keyword evidence="2 5" id="KW-0812">Transmembrane</keyword>
<comment type="caution">
    <text evidence="7">The sequence shown here is derived from an EMBL/GenBank/DDBJ whole genome shotgun (WGS) entry which is preliminary data.</text>
</comment>
<dbReference type="PANTHER" id="PTHR46641:SF2">
    <property type="entry name" value="FMRFAMIDE RECEPTOR"/>
    <property type="match status" value="1"/>
</dbReference>
<dbReference type="EMBL" id="JAZGQO010000006">
    <property type="protein sequence ID" value="KAK6183865.1"/>
    <property type="molecule type" value="Genomic_DNA"/>
</dbReference>
<evidence type="ECO:0000259" key="6">
    <source>
        <dbReference type="PROSITE" id="PS50262"/>
    </source>
</evidence>
<dbReference type="PRINTS" id="PR00237">
    <property type="entry name" value="GPCRRHODOPSN"/>
</dbReference>
<comment type="subcellular location">
    <subcellularLocation>
        <location evidence="1">Membrane</location>
    </subcellularLocation>
</comment>
<dbReference type="Pfam" id="PF10324">
    <property type="entry name" value="7TM_GPCR_Srw"/>
    <property type="match status" value="1"/>
</dbReference>
<dbReference type="PROSITE" id="PS50262">
    <property type="entry name" value="G_PROTEIN_RECEP_F1_2"/>
    <property type="match status" value="1"/>
</dbReference>
<feature type="transmembrane region" description="Helical" evidence="5">
    <location>
        <begin position="33"/>
        <end position="57"/>
    </location>
</feature>
<feature type="transmembrane region" description="Helical" evidence="5">
    <location>
        <begin position="69"/>
        <end position="93"/>
    </location>
</feature>
<dbReference type="SUPFAM" id="SSF81321">
    <property type="entry name" value="Family A G protein-coupled receptor-like"/>
    <property type="match status" value="1"/>
</dbReference>
<keyword evidence="3 5" id="KW-1133">Transmembrane helix</keyword>